<sequence length="272" mass="29148">MGLEIAAATLRRGHGLATAALTGPGCPAECEVTEAGQTVKVSLVGSETPGGQQKAVEDMQAKYGKNLVIVDFTHPSAVNPNADIYSATKCPFVMGTTGGDRDKLMKVTSDSETYAVVAPNMCKQIVAFQATMEKMASDFPNAFGGYKMEVTESHQSTKADTSGTAKAMVASFNELGVTPQFKVDEIEKLRKEEDQVAFGVPKDALSGHAWHTYTLTSGDGSVQFQFKHNVCGRRTYAEGVVDAVEFLVDKIVSGSKKRVFNMIDVLSEGKMQ</sequence>
<dbReference type="AlphaFoldDB" id="A0A7S2PFN2"/>
<evidence type="ECO:0000256" key="11">
    <source>
        <dbReference type="ARBA" id="ARBA00049396"/>
    </source>
</evidence>
<dbReference type="InterPro" id="IPR011859">
    <property type="entry name" value="Dihydrodipicolinate_Rdtase_pln"/>
</dbReference>
<dbReference type="SUPFAM" id="SSF51735">
    <property type="entry name" value="NAD(P)-binding Rossmann-fold domains"/>
    <property type="match status" value="1"/>
</dbReference>
<dbReference type="GO" id="GO:0019877">
    <property type="term" value="P:diaminopimelate biosynthetic process"/>
    <property type="evidence" value="ECO:0007669"/>
    <property type="project" value="UniProtKB-KW"/>
</dbReference>
<comment type="similarity">
    <text evidence="1">Belongs to the DapB family.</text>
</comment>
<evidence type="ECO:0000256" key="4">
    <source>
        <dbReference type="ARBA" id="ARBA00022915"/>
    </source>
</evidence>
<accession>A0A7S2PFN2</accession>
<dbReference type="PANTHER" id="PTHR20836">
    <property type="entry name" value="DIHYDRODIPICOLINATE REDUCTASE"/>
    <property type="match status" value="1"/>
</dbReference>
<comment type="pathway">
    <text evidence="8">Amino-acid biosynthesis; L-lysine biosynthesis via DAP pathway; (S)-tetrahydrodipicolinate from L-aspartate: step 4/4.</text>
</comment>
<dbReference type="GO" id="GO:0009570">
    <property type="term" value="C:chloroplast stroma"/>
    <property type="evidence" value="ECO:0007669"/>
    <property type="project" value="TreeGrafter"/>
</dbReference>
<evidence type="ECO:0000256" key="1">
    <source>
        <dbReference type="ARBA" id="ARBA00006642"/>
    </source>
</evidence>
<feature type="domain" description="Dihydrodipicolinate reductase C-terminal" evidence="13">
    <location>
        <begin position="126"/>
        <end position="266"/>
    </location>
</feature>
<dbReference type="GO" id="GO:0009089">
    <property type="term" value="P:lysine biosynthetic process via diaminopimelate"/>
    <property type="evidence" value="ECO:0007669"/>
    <property type="project" value="InterPro"/>
</dbReference>
<evidence type="ECO:0000256" key="7">
    <source>
        <dbReference type="ARBA" id="ARBA00023154"/>
    </source>
</evidence>
<evidence type="ECO:0000256" key="8">
    <source>
        <dbReference type="ARBA" id="ARBA00037922"/>
    </source>
</evidence>
<dbReference type="InterPro" id="IPR022663">
    <property type="entry name" value="DapB_C"/>
</dbReference>
<feature type="domain" description="Dihydrodipicolinate reductase N-terminal" evidence="12">
    <location>
        <begin position="20"/>
        <end position="121"/>
    </location>
</feature>
<keyword evidence="6" id="KW-0520">NAD</keyword>
<keyword evidence="2" id="KW-0028">Amino-acid biosynthesis</keyword>
<reference evidence="14" key="1">
    <citation type="submission" date="2021-01" db="EMBL/GenBank/DDBJ databases">
        <authorList>
            <person name="Corre E."/>
            <person name="Pelletier E."/>
            <person name="Niang G."/>
            <person name="Scheremetjew M."/>
            <person name="Finn R."/>
            <person name="Kale V."/>
            <person name="Holt S."/>
            <person name="Cochrane G."/>
            <person name="Meng A."/>
            <person name="Brown T."/>
            <person name="Cohen L."/>
        </authorList>
    </citation>
    <scope>NUCLEOTIDE SEQUENCE</scope>
    <source>
        <strain evidence="14">RCC3387</strain>
    </source>
</reference>
<dbReference type="InterPro" id="IPR023940">
    <property type="entry name" value="DHDPR_bac"/>
</dbReference>
<gene>
    <name evidence="14" type="ORF">BRAN1462_LOCUS35614</name>
</gene>
<evidence type="ECO:0000313" key="14">
    <source>
        <dbReference type="EMBL" id="CAD9594295.1"/>
    </source>
</evidence>
<proteinExistence type="inferred from homology"/>
<dbReference type="Gene3D" id="3.30.360.10">
    <property type="entry name" value="Dihydrodipicolinate Reductase, domain 2"/>
    <property type="match status" value="1"/>
</dbReference>
<evidence type="ECO:0000256" key="5">
    <source>
        <dbReference type="ARBA" id="ARBA00023002"/>
    </source>
</evidence>
<dbReference type="GO" id="GO:0070402">
    <property type="term" value="F:NADPH binding"/>
    <property type="evidence" value="ECO:0007669"/>
    <property type="project" value="InterPro"/>
</dbReference>
<comment type="catalytic activity">
    <reaction evidence="11">
        <text>(S)-2,3,4,5-tetrahydrodipicolinate + NAD(+) + H2O = (2S,4S)-4-hydroxy-2,3,4,5-tetrahydrodipicolinate + NADH + H(+)</text>
        <dbReference type="Rhea" id="RHEA:35323"/>
        <dbReference type="ChEBI" id="CHEBI:15377"/>
        <dbReference type="ChEBI" id="CHEBI:15378"/>
        <dbReference type="ChEBI" id="CHEBI:16845"/>
        <dbReference type="ChEBI" id="CHEBI:57540"/>
        <dbReference type="ChEBI" id="CHEBI:57945"/>
        <dbReference type="ChEBI" id="CHEBI:67139"/>
        <dbReference type="EC" id="1.17.1.8"/>
    </reaction>
</comment>
<name>A0A7S2PFN2_9DINO</name>
<dbReference type="EMBL" id="HBGW01056080">
    <property type="protein sequence ID" value="CAD9594295.1"/>
    <property type="molecule type" value="Transcribed_RNA"/>
</dbReference>
<keyword evidence="3" id="KW-0521">NADP</keyword>
<evidence type="ECO:0000256" key="10">
    <source>
        <dbReference type="ARBA" id="ARBA00049080"/>
    </source>
</evidence>
<dbReference type="NCBIfam" id="TIGR02130">
    <property type="entry name" value="dapB_plant"/>
    <property type="match status" value="1"/>
</dbReference>
<evidence type="ECO:0000259" key="12">
    <source>
        <dbReference type="Pfam" id="PF01113"/>
    </source>
</evidence>
<dbReference type="InterPro" id="IPR036291">
    <property type="entry name" value="NAD(P)-bd_dom_sf"/>
</dbReference>
<evidence type="ECO:0000259" key="13">
    <source>
        <dbReference type="Pfam" id="PF05173"/>
    </source>
</evidence>
<keyword evidence="7" id="KW-0457">Lysine biosynthesis</keyword>
<dbReference type="Gene3D" id="3.40.50.720">
    <property type="entry name" value="NAD(P)-binding Rossmann-like Domain"/>
    <property type="match status" value="1"/>
</dbReference>
<protein>
    <recommendedName>
        <fullName evidence="9">4-hydroxy-tetrahydrodipicolinate reductase</fullName>
        <ecNumber evidence="9">1.17.1.8</ecNumber>
    </recommendedName>
</protein>
<evidence type="ECO:0000256" key="9">
    <source>
        <dbReference type="ARBA" id="ARBA00038983"/>
    </source>
</evidence>
<dbReference type="Pfam" id="PF01113">
    <property type="entry name" value="DapB_N"/>
    <property type="match status" value="1"/>
</dbReference>
<dbReference type="EC" id="1.17.1.8" evidence="9"/>
<evidence type="ECO:0000256" key="3">
    <source>
        <dbReference type="ARBA" id="ARBA00022857"/>
    </source>
</evidence>
<evidence type="ECO:0000256" key="2">
    <source>
        <dbReference type="ARBA" id="ARBA00022605"/>
    </source>
</evidence>
<keyword evidence="4" id="KW-0220">Diaminopimelate biosynthesis</keyword>
<dbReference type="GO" id="GO:0008839">
    <property type="term" value="F:4-hydroxy-tetrahydrodipicolinate reductase"/>
    <property type="evidence" value="ECO:0007669"/>
    <property type="project" value="UniProtKB-EC"/>
</dbReference>
<comment type="catalytic activity">
    <reaction evidence="10">
        <text>(S)-2,3,4,5-tetrahydrodipicolinate + NADP(+) + H2O = (2S,4S)-4-hydroxy-2,3,4,5-tetrahydrodipicolinate + NADPH + H(+)</text>
        <dbReference type="Rhea" id="RHEA:35331"/>
        <dbReference type="ChEBI" id="CHEBI:15377"/>
        <dbReference type="ChEBI" id="CHEBI:15378"/>
        <dbReference type="ChEBI" id="CHEBI:16845"/>
        <dbReference type="ChEBI" id="CHEBI:57783"/>
        <dbReference type="ChEBI" id="CHEBI:58349"/>
        <dbReference type="ChEBI" id="CHEBI:67139"/>
        <dbReference type="EC" id="1.17.1.8"/>
    </reaction>
</comment>
<evidence type="ECO:0000256" key="6">
    <source>
        <dbReference type="ARBA" id="ARBA00023027"/>
    </source>
</evidence>
<keyword evidence="5" id="KW-0560">Oxidoreductase</keyword>
<dbReference type="Pfam" id="PF05173">
    <property type="entry name" value="DapB_C"/>
    <property type="match status" value="1"/>
</dbReference>
<dbReference type="InterPro" id="IPR000846">
    <property type="entry name" value="DapB_N"/>
</dbReference>
<organism evidence="14">
    <name type="scientific">Zooxanthella nutricula</name>
    <dbReference type="NCBI Taxonomy" id="1333877"/>
    <lineage>
        <taxon>Eukaryota</taxon>
        <taxon>Sar</taxon>
        <taxon>Alveolata</taxon>
        <taxon>Dinophyceae</taxon>
        <taxon>Peridiniales</taxon>
        <taxon>Peridiniales incertae sedis</taxon>
        <taxon>Zooxanthella</taxon>
    </lineage>
</organism>
<dbReference type="PANTHER" id="PTHR20836:SF0">
    <property type="entry name" value="4-HYDROXY-TETRAHYDRODIPICOLINATE REDUCTASE 1, CHLOROPLASTIC-RELATED"/>
    <property type="match status" value="1"/>
</dbReference>